<feature type="transmembrane region" description="Helical" evidence="6">
    <location>
        <begin position="171"/>
        <end position="189"/>
    </location>
</feature>
<dbReference type="GO" id="GO:0005886">
    <property type="term" value="C:plasma membrane"/>
    <property type="evidence" value="ECO:0007669"/>
    <property type="project" value="TreeGrafter"/>
</dbReference>
<feature type="compositionally biased region" description="Low complexity" evidence="5">
    <location>
        <begin position="139"/>
        <end position="150"/>
    </location>
</feature>
<feature type="domain" description="CopC" evidence="8">
    <location>
        <begin position="19"/>
        <end position="112"/>
    </location>
</feature>
<evidence type="ECO:0000256" key="7">
    <source>
        <dbReference type="SAM" id="SignalP"/>
    </source>
</evidence>
<keyword evidence="10" id="KW-1185">Reference proteome</keyword>
<reference evidence="9 10" key="1">
    <citation type="submission" date="2016-11" db="EMBL/GenBank/DDBJ databases">
        <authorList>
            <person name="Jaros S."/>
            <person name="Januszkiewicz K."/>
            <person name="Wedrychowicz H."/>
        </authorList>
    </citation>
    <scope>NUCLEOTIDE SEQUENCE [LARGE SCALE GENOMIC DNA]</scope>
    <source>
        <strain evidence="9 10">DSM 45408</strain>
    </source>
</reference>
<evidence type="ECO:0000256" key="3">
    <source>
        <dbReference type="ARBA" id="ARBA00022729"/>
    </source>
</evidence>
<feature type="region of interest" description="Disordered" evidence="5">
    <location>
        <begin position="112"/>
        <end position="150"/>
    </location>
</feature>
<evidence type="ECO:0000259" key="8">
    <source>
        <dbReference type="Pfam" id="PF04234"/>
    </source>
</evidence>
<dbReference type="PANTHER" id="PTHR34820">
    <property type="entry name" value="INNER MEMBRANE PROTEIN YEBZ"/>
    <property type="match status" value="1"/>
</dbReference>
<dbReference type="PANTHER" id="PTHR34820:SF4">
    <property type="entry name" value="INNER MEMBRANE PROTEIN YEBZ"/>
    <property type="match status" value="1"/>
</dbReference>
<dbReference type="SUPFAM" id="SSF81296">
    <property type="entry name" value="E set domains"/>
    <property type="match status" value="1"/>
</dbReference>
<dbReference type="GO" id="GO:0030313">
    <property type="term" value="C:cell envelope"/>
    <property type="evidence" value="ECO:0007669"/>
    <property type="project" value="UniProtKB-SubCell"/>
</dbReference>
<protein>
    <recommendedName>
        <fullName evidence="8">CopC domain-containing protein</fullName>
    </recommendedName>
</protein>
<gene>
    <name evidence="9" type="ORF">SAMN05444351_2302</name>
</gene>
<evidence type="ECO:0000256" key="5">
    <source>
        <dbReference type="SAM" id="MobiDB-lite"/>
    </source>
</evidence>
<feature type="compositionally biased region" description="Gly residues" evidence="5">
    <location>
        <begin position="116"/>
        <end position="138"/>
    </location>
</feature>
<dbReference type="AlphaFoldDB" id="A0A1M5J0R4"/>
<dbReference type="Proteomes" id="UP000184471">
    <property type="component" value="Unassembled WGS sequence"/>
</dbReference>
<keyword evidence="4" id="KW-0186">Copper</keyword>
<proteinExistence type="predicted"/>
<dbReference type="Gene3D" id="2.60.40.1220">
    <property type="match status" value="1"/>
</dbReference>
<dbReference type="STRING" id="1070870.SAMN05444351_2302"/>
<organism evidence="9 10">
    <name type="scientific">Geodermatophilus nigrescens</name>
    <dbReference type="NCBI Taxonomy" id="1070870"/>
    <lineage>
        <taxon>Bacteria</taxon>
        <taxon>Bacillati</taxon>
        <taxon>Actinomycetota</taxon>
        <taxon>Actinomycetes</taxon>
        <taxon>Geodermatophilales</taxon>
        <taxon>Geodermatophilaceae</taxon>
        <taxon>Geodermatophilus</taxon>
    </lineage>
</organism>
<dbReference type="InterPro" id="IPR014756">
    <property type="entry name" value="Ig_E-set"/>
</dbReference>
<dbReference type="GO" id="GO:0046688">
    <property type="term" value="P:response to copper ion"/>
    <property type="evidence" value="ECO:0007669"/>
    <property type="project" value="InterPro"/>
</dbReference>
<evidence type="ECO:0000256" key="2">
    <source>
        <dbReference type="ARBA" id="ARBA00022723"/>
    </source>
</evidence>
<dbReference type="Pfam" id="PF04234">
    <property type="entry name" value="CopC"/>
    <property type="match status" value="1"/>
</dbReference>
<keyword evidence="6" id="KW-1133">Transmembrane helix</keyword>
<keyword evidence="3 7" id="KW-0732">Signal</keyword>
<comment type="subcellular location">
    <subcellularLocation>
        <location evidence="1">Cell envelope</location>
    </subcellularLocation>
</comment>
<evidence type="ECO:0000256" key="4">
    <source>
        <dbReference type="ARBA" id="ARBA00023008"/>
    </source>
</evidence>
<dbReference type="InterPro" id="IPR014755">
    <property type="entry name" value="Cu-Rt/internalin_Ig-like"/>
</dbReference>
<evidence type="ECO:0000313" key="9">
    <source>
        <dbReference type="EMBL" id="SHG34167.1"/>
    </source>
</evidence>
<dbReference type="EMBL" id="FQVX01000002">
    <property type="protein sequence ID" value="SHG34167.1"/>
    <property type="molecule type" value="Genomic_DNA"/>
</dbReference>
<dbReference type="GO" id="GO:0006825">
    <property type="term" value="P:copper ion transport"/>
    <property type="evidence" value="ECO:0007669"/>
    <property type="project" value="InterPro"/>
</dbReference>
<feature type="chain" id="PRO_5012635358" description="CopC domain-containing protein" evidence="7">
    <location>
        <begin position="19"/>
        <end position="195"/>
    </location>
</feature>
<dbReference type="InterPro" id="IPR007348">
    <property type="entry name" value="CopC_dom"/>
</dbReference>
<keyword evidence="2" id="KW-0479">Metal-binding</keyword>
<dbReference type="GO" id="GO:0042597">
    <property type="term" value="C:periplasmic space"/>
    <property type="evidence" value="ECO:0007669"/>
    <property type="project" value="InterPro"/>
</dbReference>
<accession>A0A1M5J0R4</accession>
<keyword evidence="6" id="KW-0472">Membrane</keyword>
<name>A0A1M5J0R4_9ACTN</name>
<feature type="signal peptide" evidence="7">
    <location>
        <begin position="1"/>
        <end position="18"/>
    </location>
</feature>
<keyword evidence="6" id="KW-0812">Transmembrane</keyword>
<dbReference type="InterPro" id="IPR032694">
    <property type="entry name" value="CopC/D"/>
</dbReference>
<evidence type="ECO:0000256" key="6">
    <source>
        <dbReference type="SAM" id="Phobius"/>
    </source>
</evidence>
<evidence type="ECO:0000256" key="1">
    <source>
        <dbReference type="ARBA" id="ARBA00004196"/>
    </source>
</evidence>
<dbReference type="GO" id="GO:0005507">
    <property type="term" value="F:copper ion binding"/>
    <property type="evidence" value="ECO:0007669"/>
    <property type="project" value="InterPro"/>
</dbReference>
<evidence type="ECO:0000313" key="10">
    <source>
        <dbReference type="Proteomes" id="UP000184471"/>
    </source>
</evidence>
<sequence length="195" mass="18086">MLVGTAALLGIGMPAASAHDALVSATPADGASLGAAPAAVELRFSGDVQELGAELVVTGPDGARVGDGVPSVSGPTVSLPLPGDLPAGTYAATWRIASADGHPVSGTTTFTVTGGAAPGGTTGDGAAPGGTTGDGATGDGATADGATADGATPVQGAAAARPVGSGSSTPWLAGGAAAVLLVAAALAAVQLRRRR</sequence>